<dbReference type="CDD" id="cd00009">
    <property type="entry name" value="AAA"/>
    <property type="match status" value="1"/>
</dbReference>
<dbReference type="InterPro" id="IPR058031">
    <property type="entry name" value="AAA_lid_NorR"/>
</dbReference>
<dbReference type="Gene3D" id="3.40.50.2300">
    <property type="match status" value="1"/>
</dbReference>
<name>A0A5K7YWX8_9BACT</name>
<dbReference type="Gene3D" id="1.10.10.60">
    <property type="entry name" value="Homeodomain-like"/>
    <property type="match status" value="1"/>
</dbReference>
<evidence type="ECO:0000256" key="2">
    <source>
        <dbReference type="ARBA" id="ARBA00022840"/>
    </source>
</evidence>
<dbReference type="Pfam" id="PF02954">
    <property type="entry name" value="HTH_8"/>
    <property type="match status" value="1"/>
</dbReference>
<keyword evidence="1" id="KW-0547">Nucleotide-binding</keyword>
<sequence length="492" mass="54198">MAPRKKRILLVDDEEKLIQSIARRLTVLGFEPYTATSGMAAIDMVMQQPVDMAIVDLQMPEMDGLVTITKLKEIHPALKTVLLTGHGNDKVKQATESLNTLYFEKDEMGDFWSFIKKLNTDGNVVVIRPPESAGAVGNASDRLAPNAIEIHSPHRYADGGHDRSTATREIMHSDDSAHLWIVGETVAMQDLKKAIERLAPLDCAIMLTGEDGTGKELAARVIHARSGRQRQRFLAIDCGDLGNAQFVRQLIGNENGDLSEALLSRRGIFGGDPVGSLFFDRVEALPRPMQTQLLKAIDAIERARAAAGQTGALDVRILVAAESNLARMVESGRFDADLYDRLIFFNLAIPPLRARKDDIAPLCSFFLKKTSEDLDKPLEKIAPEVIDILSDYDFPGNVRELAHIIERAVIMAGGNVIEREHLPARFLETAVKASPAPDENFATLAQLEKRYIVDVLKACGGNKSKTAEILGISRAALWRKLKQIKSSENPPQ</sequence>
<evidence type="ECO:0000313" key="9">
    <source>
        <dbReference type="Proteomes" id="UP000427769"/>
    </source>
</evidence>
<dbReference type="Pfam" id="PF00072">
    <property type="entry name" value="Response_reg"/>
    <property type="match status" value="1"/>
</dbReference>
<accession>A0A5K7YWX8</accession>
<keyword evidence="4" id="KW-0804">Transcription</keyword>
<keyword evidence="2" id="KW-0067">ATP-binding</keyword>
<dbReference type="EMBL" id="AP021875">
    <property type="protein sequence ID" value="BBO74272.1"/>
    <property type="molecule type" value="Genomic_DNA"/>
</dbReference>
<dbReference type="PROSITE" id="PS50110">
    <property type="entry name" value="RESPONSE_REGULATORY"/>
    <property type="match status" value="1"/>
</dbReference>
<organism evidence="8 9">
    <name type="scientific">Desulfosarcina widdelii</name>
    <dbReference type="NCBI Taxonomy" id="947919"/>
    <lineage>
        <taxon>Bacteria</taxon>
        <taxon>Pseudomonadati</taxon>
        <taxon>Thermodesulfobacteriota</taxon>
        <taxon>Desulfobacteria</taxon>
        <taxon>Desulfobacterales</taxon>
        <taxon>Desulfosarcinaceae</taxon>
        <taxon>Desulfosarcina</taxon>
    </lineage>
</organism>
<dbReference type="SUPFAM" id="SSF52540">
    <property type="entry name" value="P-loop containing nucleoside triphosphate hydrolases"/>
    <property type="match status" value="1"/>
</dbReference>
<dbReference type="GO" id="GO:0000160">
    <property type="term" value="P:phosphorelay signal transduction system"/>
    <property type="evidence" value="ECO:0007669"/>
    <property type="project" value="InterPro"/>
</dbReference>
<keyword evidence="5" id="KW-0597">Phosphoprotein</keyword>
<dbReference type="GO" id="GO:0043565">
    <property type="term" value="F:sequence-specific DNA binding"/>
    <property type="evidence" value="ECO:0007669"/>
    <property type="project" value="InterPro"/>
</dbReference>
<dbReference type="SUPFAM" id="SSF46689">
    <property type="entry name" value="Homeodomain-like"/>
    <property type="match status" value="1"/>
</dbReference>
<dbReference type="InterPro" id="IPR001789">
    <property type="entry name" value="Sig_transdc_resp-reg_receiver"/>
</dbReference>
<dbReference type="OrthoDB" id="5496274at2"/>
<dbReference type="InterPro" id="IPR009057">
    <property type="entry name" value="Homeodomain-like_sf"/>
</dbReference>
<dbReference type="InterPro" id="IPR011006">
    <property type="entry name" value="CheY-like_superfamily"/>
</dbReference>
<dbReference type="PRINTS" id="PR01590">
    <property type="entry name" value="HTHFIS"/>
</dbReference>
<evidence type="ECO:0000256" key="4">
    <source>
        <dbReference type="ARBA" id="ARBA00023163"/>
    </source>
</evidence>
<reference evidence="8 9" key="1">
    <citation type="submission" date="2019-11" db="EMBL/GenBank/DDBJ databases">
        <title>Comparative genomics of hydrocarbon-degrading Desulfosarcina strains.</title>
        <authorList>
            <person name="Watanabe M."/>
            <person name="Kojima H."/>
            <person name="Fukui M."/>
        </authorList>
    </citation>
    <scope>NUCLEOTIDE SEQUENCE [LARGE SCALE GENOMIC DNA]</scope>
    <source>
        <strain evidence="8 9">PP31</strain>
    </source>
</reference>
<gene>
    <name evidence="8" type="ORF">DSCW_16890</name>
</gene>
<evidence type="ECO:0000256" key="5">
    <source>
        <dbReference type="PROSITE-ProRule" id="PRU00169"/>
    </source>
</evidence>
<dbReference type="GO" id="GO:0005524">
    <property type="term" value="F:ATP binding"/>
    <property type="evidence" value="ECO:0007669"/>
    <property type="project" value="UniProtKB-KW"/>
</dbReference>
<dbReference type="KEGG" id="dwd:DSCW_16890"/>
<dbReference type="GO" id="GO:0006355">
    <property type="term" value="P:regulation of DNA-templated transcription"/>
    <property type="evidence" value="ECO:0007669"/>
    <property type="project" value="InterPro"/>
</dbReference>
<feature type="modified residue" description="4-aspartylphosphate" evidence="5">
    <location>
        <position position="56"/>
    </location>
</feature>
<proteinExistence type="predicted"/>
<dbReference type="PROSITE" id="PS00688">
    <property type="entry name" value="SIGMA54_INTERACT_3"/>
    <property type="match status" value="1"/>
</dbReference>
<dbReference type="InterPro" id="IPR025944">
    <property type="entry name" value="Sigma_54_int_dom_CS"/>
</dbReference>
<dbReference type="InterPro" id="IPR002197">
    <property type="entry name" value="HTH_Fis"/>
</dbReference>
<dbReference type="PANTHER" id="PTHR32071">
    <property type="entry name" value="TRANSCRIPTIONAL REGULATORY PROTEIN"/>
    <property type="match status" value="1"/>
</dbReference>
<keyword evidence="9" id="KW-1185">Reference proteome</keyword>
<evidence type="ECO:0000313" key="8">
    <source>
        <dbReference type="EMBL" id="BBO74272.1"/>
    </source>
</evidence>
<dbReference type="PANTHER" id="PTHR32071:SF119">
    <property type="entry name" value="SIGMA L-DEPENDENT TRANSCRIPTIONAL REGULATOR YPLP-RELATED"/>
    <property type="match status" value="1"/>
</dbReference>
<dbReference type="Gene3D" id="3.40.50.300">
    <property type="entry name" value="P-loop containing nucleotide triphosphate hydrolases"/>
    <property type="match status" value="1"/>
</dbReference>
<dbReference type="AlphaFoldDB" id="A0A5K7YWX8"/>
<dbReference type="PROSITE" id="PS50045">
    <property type="entry name" value="SIGMA54_INTERACT_4"/>
    <property type="match status" value="1"/>
</dbReference>
<dbReference type="SMART" id="SM00448">
    <property type="entry name" value="REC"/>
    <property type="match status" value="1"/>
</dbReference>
<evidence type="ECO:0000256" key="3">
    <source>
        <dbReference type="ARBA" id="ARBA00023015"/>
    </source>
</evidence>
<dbReference type="Pfam" id="PF00158">
    <property type="entry name" value="Sigma54_activat"/>
    <property type="match status" value="1"/>
</dbReference>
<dbReference type="InterPro" id="IPR002078">
    <property type="entry name" value="Sigma_54_int"/>
</dbReference>
<keyword evidence="3" id="KW-0805">Transcription regulation</keyword>
<dbReference type="Proteomes" id="UP000427769">
    <property type="component" value="Chromosome"/>
</dbReference>
<dbReference type="Gene3D" id="1.10.8.60">
    <property type="match status" value="1"/>
</dbReference>
<dbReference type="Pfam" id="PF25601">
    <property type="entry name" value="AAA_lid_14"/>
    <property type="match status" value="1"/>
</dbReference>
<protein>
    <submittedName>
        <fullName evidence="8">Sigma-54-dependent Fis family transcriptional regulator</fullName>
    </submittedName>
</protein>
<dbReference type="InterPro" id="IPR027417">
    <property type="entry name" value="P-loop_NTPase"/>
</dbReference>
<evidence type="ECO:0000256" key="1">
    <source>
        <dbReference type="ARBA" id="ARBA00022741"/>
    </source>
</evidence>
<dbReference type="RefSeq" id="WP_155303314.1">
    <property type="nucleotide sequence ID" value="NZ_AP021875.1"/>
</dbReference>
<feature type="domain" description="Response regulatory" evidence="7">
    <location>
        <begin position="7"/>
        <end position="116"/>
    </location>
</feature>
<evidence type="ECO:0000259" key="6">
    <source>
        <dbReference type="PROSITE" id="PS50045"/>
    </source>
</evidence>
<dbReference type="SUPFAM" id="SSF52172">
    <property type="entry name" value="CheY-like"/>
    <property type="match status" value="1"/>
</dbReference>
<feature type="domain" description="Sigma-54 factor interaction" evidence="6">
    <location>
        <begin position="181"/>
        <end position="410"/>
    </location>
</feature>
<evidence type="ECO:0000259" key="7">
    <source>
        <dbReference type="PROSITE" id="PS50110"/>
    </source>
</evidence>